<name>A0A8J2S8I2_9CRUS</name>
<comment type="caution">
    <text evidence="2">The sequence shown here is derived from an EMBL/GenBank/DDBJ whole genome shotgun (WGS) entry which is preliminary data.</text>
</comment>
<keyword evidence="3" id="KW-1185">Reference proteome</keyword>
<keyword evidence="1" id="KW-0472">Membrane</keyword>
<feature type="transmembrane region" description="Helical" evidence="1">
    <location>
        <begin position="21"/>
        <end position="42"/>
    </location>
</feature>
<evidence type="ECO:0000256" key="1">
    <source>
        <dbReference type="SAM" id="Phobius"/>
    </source>
</evidence>
<reference evidence="2" key="1">
    <citation type="submission" date="2021-11" db="EMBL/GenBank/DDBJ databases">
        <authorList>
            <person name="Schell T."/>
        </authorList>
    </citation>
    <scope>NUCLEOTIDE SEQUENCE</scope>
    <source>
        <strain evidence="2">M5</strain>
    </source>
</reference>
<accession>A0A8J2S8I2</accession>
<keyword evidence="1" id="KW-1133">Transmembrane helix</keyword>
<dbReference type="Proteomes" id="UP000789390">
    <property type="component" value="Unassembled WGS sequence"/>
</dbReference>
<dbReference type="PANTHER" id="PTHR33488">
    <property type="entry name" value="ZGC:162509"/>
    <property type="match status" value="1"/>
</dbReference>
<gene>
    <name evidence="2" type="ORF">DGAL_LOCUS16531</name>
</gene>
<dbReference type="PANTHER" id="PTHR33488:SF2">
    <property type="entry name" value="EARLY ENDOSOME ANTIGEN 1-LIKE"/>
    <property type="match status" value="1"/>
</dbReference>
<keyword evidence="1" id="KW-0812">Transmembrane</keyword>
<dbReference type="OrthoDB" id="10525016at2759"/>
<evidence type="ECO:0000313" key="2">
    <source>
        <dbReference type="EMBL" id="CAH0112751.1"/>
    </source>
</evidence>
<proteinExistence type="predicted"/>
<protein>
    <submittedName>
        <fullName evidence="2">Uncharacterized protein</fullName>
    </submittedName>
</protein>
<evidence type="ECO:0000313" key="3">
    <source>
        <dbReference type="Proteomes" id="UP000789390"/>
    </source>
</evidence>
<organism evidence="2 3">
    <name type="scientific">Daphnia galeata</name>
    <dbReference type="NCBI Taxonomy" id="27404"/>
    <lineage>
        <taxon>Eukaryota</taxon>
        <taxon>Metazoa</taxon>
        <taxon>Ecdysozoa</taxon>
        <taxon>Arthropoda</taxon>
        <taxon>Crustacea</taxon>
        <taxon>Branchiopoda</taxon>
        <taxon>Diplostraca</taxon>
        <taxon>Cladocera</taxon>
        <taxon>Anomopoda</taxon>
        <taxon>Daphniidae</taxon>
        <taxon>Daphnia</taxon>
    </lineage>
</organism>
<sequence>MCPLRKESSKSLLCGKRTIRVTCLCLSALLMVLLLITLVFHLNHNRNKDSITDDASVRDRVEFSSKTCVFENGISIQIPQSADFHIETVAKSSKDSKNFQASMLQITKKLIHSLKVANNTAEKIDLLSTEVKDQLNYIYRSLDFYGNSNRLLEFIEQPLKNVTQSTEKIAQYFLLTARKFEQLFDLMKVVVHGSIGKKLIDLERSLYIVEGQMNSSVHSKRKLEKAIEFMTNSSIEAALRLQQNQDEFEMATLELKSLQSRSNSVNCFENWEWNWWPLTYTTTSTCFGRPSDDDWANSKSRLENAKWKSNCSNQEVSDVQEKIQKWNKVDQDLSIFIEKLAKNKNNLHKKLAMFNGTSGESLVQMESETCKMTAGFTNIYMEAAEFFLNISARISNNLAILEPTTANMSINSRPMPSDTFLELRSNLKKITNEVLDRGAAFANIPKLIFRHSNVFRFEIEQLRQMRTQKTINSGSLVKLLANIRKSHLKRNKSADQISQKCD</sequence>
<dbReference type="EMBL" id="CAKKLH010000331">
    <property type="protein sequence ID" value="CAH0112751.1"/>
    <property type="molecule type" value="Genomic_DNA"/>
</dbReference>
<dbReference type="AlphaFoldDB" id="A0A8J2S8I2"/>